<evidence type="ECO:0000313" key="3">
    <source>
        <dbReference type="Proteomes" id="UP000291078"/>
    </source>
</evidence>
<reference evidence="2 3" key="1">
    <citation type="journal article" date="2015" name="Stand. Genomic Sci.">
        <title>Genomic Encyclopedia of Bacterial and Archaeal Type Strains, Phase III: the genomes of soil and plant-associated and newly described type strains.</title>
        <authorList>
            <person name="Whitman W.B."/>
            <person name="Woyke T."/>
            <person name="Klenk H.P."/>
            <person name="Zhou Y."/>
            <person name="Lilburn T.G."/>
            <person name="Beck B.J."/>
            <person name="De Vos P."/>
            <person name="Vandamme P."/>
            <person name="Eisen J.A."/>
            <person name="Garrity G."/>
            <person name="Hugenholtz P."/>
            <person name="Kyrpides N.C."/>
        </authorList>
    </citation>
    <scope>NUCLEOTIDE SEQUENCE [LARGE SCALE GENOMIC DNA]</scope>
    <source>
        <strain evidence="2 3">ASC-9842</strain>
    </source>
</reference>
<protein>
    <submittedName>
        <fullName evidence="2">Immunity protein 45 of polymorphic toxin system</fullName>
    </submittedName>
</protein>
<evidence type="ECO:0000313" key="2">
    <source>
        <dbReference type="EMBL" id="RZT38363.1"/>
    </source>
</evidence>
<organism evidence="2 3">
    <name type="scientific">Cupriavidus agavae</name>
    <dbReference type="NCBI Taxonomy" id="1001822"/>
    <lineage>
        <taxon>Bacteria</taxon>
        <taxon>Pseudomonadati</taxon>
        <taxon>Pseudomonadota</taxon>
        <taxon>Betaproteobacteria</taxon>
        <taxon>Burkholderiales</taxon>
        <taxon>Burkholderiaceae</taxon>
        <taxon>Cupriavidus</taxon>
    </lineage>
</organism>
<dbReference type="Proteomes" id="UP000291078">
    <property type="component" value="Unassembled WGS sequence"/>
</dbReference>
<name>A0A4Q7RWS4_9BURK</name>
<evidence type="ECO:0000259" key="1">
    <source>
        <dbReference type="Pfam" id="PF15572"/>
    </source>
</evidence>
<dbReference type="InterPro" id="IPR029077">
    <property type="entry name" value="Imm45"/>
</dbReference>
<comment type="caution">
    <text evidence="2">The sequence shown here is derived from an EMBL/GenBank/DDBJ whole genome shotgun (WGS) entry which is preliminary data.</text>
</comment>
<gene>
    <name evidence="2" type="ORF">EV147_2829</name>
</gene>
<dbReference type="AlphaFoldDB" id="A0A4Q7RWS4"/>
<accession>A0A4Q7RWS4</accession>
<keyword evidence="3" id="KW-1185">Reference proteome</keyword>
<dbReference type="EMBL" id="SGXM01000003">
    <property type="protein sequence ID" value="RZT38363.1"/>
    <property type="molecule type" value="Genomic_DNA"/>
</dbReference>
<dbReference type="OrthoDB" id="1149257at2"/>
<feature type="domain" description="Immunity protein 45" evidence="1">
    <location>
        <begin position="13"/>
        <end position="101"/>
    </location>
</feature>
<proteinExistence type="predicted"/>
<dbReference type="Pfam" id="PF15572">
    <property type="entry name" value="Imm45"/>
    <property type="match status" value="1"/>
</dbReference>
<sequence>MMKIRKLLDIRERSIRYGSVFRVLGKWPYEPLVDFLLVYSPGCDRKSNLVVSTGHKAGLIMERLPLESSLEHGANGISTKWAISNWDEWIYPDCPIEDVFVID</sequence>